<dbReference type="Proteomes" id="UP001595840">
    <property type="component" value="Unassembled WGS sequence"/>
</dbReference>
<evidence type="ECO:0000259" key="11">
    <source>
        <dbReference type="PROSITE" id="PS50109"/>
    </source>
</evidence>
<name>A0ABV8V9P0_9GAMM</name>
<evidence type="ECO:0000313" key="14">
    <source>
        <dbReference type="Proteomes" id="UP001595840"/>
    </source>
</evidence>
<dbReference type="PRINTS" id="PR00344">
    <property type="entry name" value="BCTRLSENSOR"/>
</dbReference>
<accession>A0ABV8V9P0</accession>
<keyword evidence="8" id="KW-0902">Two-component regulatory system</keyword>
<sequence length="496" mass="55483">MHRPEKSTKSQHPTLLRTTYAGALLLTPNLCQASMASELDFGFWTLLALAALQAVMIGLLQKSRIKYKRARNALEQAKANLETRIEERTESLRYTNNQLSDAAARHEIAEELLRETQDYLHSIINSMPSVLIGVSRAGHITLWNAAAERLIGISSKAALGNTIDDVYPELVISQATIEAAIDSQIPQTLENLQQGSGNQASYSDITVYPLMALEMGGAVIRIDDVTLRVRVEHMMIQNEKMLSLGELAAGMAHEINNPLAAILNNVQNIIRRTDAKQTMNKVEAEKLNVDLDQLDRYWQHRDIPTFLNHIREAGERSARIVSNMLEFSRSQHRDQSPTDIIQLLDNSLDLATHSMQIDTGDDIELPKIEKNYDANLPSLTCSAIEIQQVILNLLRNAFQAFQQTEYGAPLNPTIRVATYKDNDWYCIEIADNGPGMQENVRRHIFEPFFTTKDVGQGTGLGLSVSYFIITEHHGGQISVESQPGKGTTFIIKLPMR</sequence>
<dbReference type="InterPro" id="IPR013767">
    <property type="entry name" value="PAS_fold"/>
</dbReference>
<keyword evidence="10" id="KW-0812">Transmembrane</keyword>
<dbReference type="EC" id="2.7.13.3" evidence="2"/>
<evidence type="ECO:0000256" key="1">
    <source>
        <dbReference type="ARBA" id="ARBA00000085"/>
    </source>
</evidence>
<feature type="transmembrane region" description="Helical" evidence="10">
    <location>
        <begin position="43"/>
        <end position="61"/>
    </location>
</feature>
<dbReference type="SUPFAM" id="SSF47384">
    <property type="entry name" value="Homodimeric domain of signal transducing histidine kinase"/>
    <property type="match status" value="1"/>
</dbReference>
<organism evidence="13 14">
    <name type="scientific">Simiduia curdlanivorans</name>
    <dbReference type="NCBI Taxonomy" id="1492769"/>
    <lineage>
        <taxon>Bacteria</taxon>
        <taxon>Pseudomonadati</taxon>
        <taxon>Pseudomonadota</taxon>
        <taxon>Gammaproteobacteria</taxon>
        <taxon>Cellvibrionales</taxon>
        <taxon>Cellvibrionaceae</taxon>
        <taxon>Simiduia</taxon>
    </lineage>
</organism>
<keyword evidence="7" id="KW-0067">ATP-binding</keyword>
<feature type="domain" description="PAS" evidence="12">
    <location>
        <begin position="116"/>
        <end position="169"/>
    </location>
</feature>
<reference evidence="14" key="1">
    <citation type="journal article" date="2019" name="Int. J. Syst. Evol. Microbiol.">
        <title>The Global Catalogue of Microorganisms (GCM) 10K type strain sequencing project: providing services to taxonomists for standard genome sequencing and annotation.</title>
        <authorList>
            <consortium name="The Broad Institute Genomics Platform"/>
            <consortium name="The Broad Institute Genome Sequencing Center for Infectious Disease"/>
            <person name="Wu L."/>
            <person name="Ma J."/>
        </authorList>
    </citation>
    <scope>NUCLEOTIDE SEQUENCE [LARGE SCALE GENOMIC DNA]</scope>
    <source>
        <strain evidence="14">CECT 8570</strain>
    </source>
</reference>
<evidence type="ECO:0000313" key="13">
    <source>
        <dbReference type="EMBL" id="MFC4364151.1"/>
    </source>
</evidence>
<dbReference type="NCBIfam" id="TIGR00229">
    <property type="entry name" value="sensory_box"/>
    <property type="match status" value="1"/>
</dbReference>
<dbReference type="PANTHER" id="PTHR43065">
    <property type="entry name" value="SENSOR HISTIDINE KINASE"/>
    <property type="match status" value="1"/>
</dbReference>
<keyword evidence="5" id="KW-0547">Nucleotide-binding</keyword>
<keyword evidence="4" id="KW-0808">Transferase</keyword>
<evidence type="ECO:0000256" key="3">
    <source>
        <dbReference type="ARBA" id="ARBA00022553"/>
    </source>
</evidence>
<evidence type="ECO:0000256" key="8">
    <source>
        <dbReference type="ARBA" id="ARBA00023012"/>
    </source>
</evidence>
<feature type="coiled-coil region" evidence="9">
    <location>
        <begin position="60"/>
        <end position="91"/>
    </location>
</feature>
<keyword evidence="9" id="KW-0175">Coiled coil</keyword>
<dbReference type="Gene3D" id="1.10.287.130">
    <property type="match status" value="1"/>
</dbReference>
<evidence type="ECO:0000256" key="7">
    <source>
        <dbReference type="ARBA" id="ARBA00022840"/>
    </source>
</evidence>
<dbReference type="PANTHER" id="PTHR43065:SF42">
    <property type="entry name" value="TWO-COMPONENT SENSOR PPRA"/>
    <property type="match status" value="1"/>
</dbReference>
<dbReference type="InterPro" id="IPR000014">
    <property type="entry name" value="PAS"/>
</dbReference>
<dbReference type="Pfam" id="PF00989">
    <property type="entry name" value="PAS"/>
    <property type="match status" value="1"/>
</dbReference>
<dbReference type="PROSITE" id="PS50112">
    <property type="entry name" value="PAS"/>
    <property type="match status" value="1"/>
</dbReference>
<dbReference type="InterPro" id="IPR035965">
    <property type="entry name" value="PAS-like_dom_sf"/>
</dbReference>
<evidence type="ECO:0000256" key="2">
    <source>
        <dbReference type="ARBA" id="ARBA00012438"/>
    </source>
</evidence>
<dbReference type="RefSeq" id="WP_290262598.1">
    <property type="nucleotide sequence ID" value="NZ_JAUFQG010000004.1"/>
</dbReference>
<evidence type="ECO:0000256" key="5">
    <source>
        <dbReference type="ARBA" id="ARBA00022741"/>
    </source>
</evidence>
<evidence type="ECO:0000259" key="12">
    <source>
        <dbReference type="PROSITE" id="PS50112"/>
    </source>
</evidence>
<dbReference type="Pfam" id="PF00512">
    <property type="entry name" value="HisKA"/>
    <property type="match status" value="1"/>
</dbReference>
<dbReference type="CDD" id="cd00130">
    <property type="entry name" value="PAS"/>
    <property type="match status" value="1"/>
</dbReference>
<keyword evidence="14" id="KW-1185">Reference proteome</keyword>
<keyword evidence="10" id="KW-1133">Transmembrane helix</keyword>
<dbReference type="InterPro" id="IPR004358">
    <property type="entry name" value="Sig_transdc_His_kin-like_C"/>
</dbReference>
<dbReference type="PROSITE" id="PS50109">
    <property type="entry name" value="HIS_KIN"/>
    <property type="match status" value="1"/>
</dbReference>
<feature type="domain" description="Histidine kinase" evidence="11">
    <location>
        <begin position="250"/>
        <end position="496"/>
    </location>
</feature>
<gene>
    <name evidence="13" type="ORF">ACFOX3_17685</name>
</gene>
<dbReference type="InterPro" id="IPR003594">
    <property type="entry name" value="HATPase_dom"/>
</dbReference>
<dbReference type="Pfam" id="PF02518">
    <property type="entry name" value="HATPase_c"/>
    <property type="match status" value="1"/>
</dbReference>
<dbReference type="Gene3D" id="3.30.565.10">
    <property type="entry name" value="Histidine kinase-like ATPase, C-terminal domain"/>
    <property type="match status" value="1"/>
</dbReference>
<evidence type="ECO:0000256" key="10">
    <source>
        <dbReference type="SAM" id="Phobius"/>
    </source>
</evidence>
<dbReference type="InterPro" id="IPR003661">
    <property type="entry name" value="HisK_dim/P_dom"/>
</dbReference>
<dbReference type="Gene3D" id="3.30.450.20">
    <property type="entry name" value="PAS domain"/>
    <property type="match status" value="1"/>
</dbReference>
<keyword evidence="6" id="KW-0418">Kinase</keyword>
<keyword evidence="3" id="KW-0597">Phosphoprotein</keyword>
<dbReference type="SUPFAM" id="SSF55785">
    <property type="entry name" value="PYP-like sensor domain (PAS domain)"/>
    <property type="match status" value="1"/>
</dbReference>
<comment type="catalytic activity">
    <reaction evidence="1">
        <text>ATP + protein L-histidine = ADP + protein N-phospho-L-histidine.</text>
        <dbReference type="EC" id="2.7.13.3"/>
    </reaction>
</comment>
<dbReference type="InterPro" id="IPR005467">
    <property type="entry name" value="His_kinase_dom"/>
</dbReference>
<dbReference type="InterPro" id="IPR036890">
    <property type="entry name" value="HATPase_C_sf"/>
</dbReference>
<dbReference type="InterPro" id="IPR036097">
    <property type="entry name" value="HisK_dim/P_sf"/>
</dbReference>
<evidence type="ECO:0000256" key="9">
    <source>
        <dbReference type="SAM" id="Coils"/>
    </source>
</evidence>
<comment type="caution">
    <text evidence="13">The sequence shown here is derived from an EMBL/GenBank/DDBJ whole genome shotgun (WGS) entry which is preliminary data.</text>
</comment>
<evidence type="ECO:0000256" key="4">
    <source>
        <dbReference type="ARBA" id="ARBA00022679"/>
    </source>
</evidence>
<dbReference type="SMART" id="SM00387">
    <property type="entry name" value="HATPase_c"/>
    <property type="match status" value="1"/>
</dbReference>
<dbReference type="EMBL" id="JBHSCX010000021">
    <property type="protein sequence ID" value="MFC4364151.1"/>
    <property type="molecule type" value="Genomic_DNA"/>
</dbReference>
<dbReference type="SMART" id="SM00091">
    <property type="entry name" value="PAS"/>
    <property type="match status" value="1"/>
</dbReference>
<proteinExistence type="predicted"/>
<dbReference type="SMART" id="SM00388">
    <property type="entry name" value="HisKA"/>
    <property type="match status" value="1"/>
</dbReference>
<dbReference type="SUPFAM" id="SSF55874">
    <property type="entry name" value="ATPase domain of HSP90 chaperone/DNA topoisomerase II/histidine kinase"/>
    <property type="match status" value="1"/>
</dbReference>
<keyword evidence="10" id="KW-0472">Membrane</keyword>
<evidence type="ECO:0000256" key="6">
    <source>
        <dbReference type="ARBA" id="ARBA00022777"/>
    </source>
</evidence>
<dbReference type="CDD" id="cd00082">
    <property type="entry name" value="HisKA"/>
    <property type="match status" value="1"/>
</dbReference>
<protein>
    <recommendedName>
        <fullName evidence="2">histidine kinase</fullName>
        <ecNumber evidence="2">2.7.13.3</ecNumber>
    </recommendedName>
</protein>